<dbReference type="Gene3D" id="3.30.70.270">
    <property type="match status" value="1"/>
</dbReference>
<dbReference type="PROSITE" id="PS50887">
    <property type="entry name" value="GGDEF"/>
    <property type="match status" value="1"/>
</dbReference>
<keyword evidence="3" id="KW-1185">Reference proteome</keyword>
<dbReference type="STRING" id="118967.SAMN02745191_1385"/>
<dbReference type="Pfam" id="PF00990">
    <property type="entry name" value="GGDEF"/>
    <property type="match status" value="1"/>
</dbReference>
<dbReference type="PANTHER" id="PTHR45138:SF9">
    <property type="entry name" value="DIGUANYLATE CYCLASE DGCM-RELATED"/>
    <property type="match status" value="1"/>
</dbReference>
<dbReference type="InterPro" id="IPR029787">
    <property type="entry name" value="Nucleotide_cyclase"/>
</dbReference>
<dbReference type="Proteomes" id="UP000243297">
    <property type="component" value="Unassembled WGS sequence"/>
</dbReference>
<dbReference type="EMBL" id="FUWY01000003">
    <property type="protein sequence ID" value="SJZ69829.1"/>
    <property type="molecule type" value="Genomic_DNA"/>
</dbReference>
<dbReference type="SMART" id="SM00267">
    <property type="entry name" value="GGDEF"/>
    <property type="match status" value="1"/>
</dbReference>
<reference evidence="3" key="1">
    <citation type="submission" date="2017-02" db="EMBL/GenBank/DDBJ databases">
        <authorList>
            <person name="Varghese N."/>
            <person name="Submissions S."/>
        </authorList>
    </citation>
    <scope>NUCLEOTIDE SEQUENCE [LARGE SCALE GENOMIC DNA]</scope>
    <source>
        <strain evidence="3">ATCC 25662</strain>
    </source>
</reference>
<dbReference type="GO" id="GO:0052621">
    <property type="term" value="F:diguanylate cyclase activity"/>
    <property type="evidence" value="ECO:0007669"/>
    <property type="project" value="TreeGrafter"/>
</dbReference>
<dbReference type="AlphaFoldDB" id="A0A1T4MRZ9"/>
<dbReference type="InterPro" id="IPR000160">
    <property type="entry name" value="GGDEF_dom"/>
</dbReference>
<dbReference type="GO" id="GO:0005886">
    <property type="term" value="C:plasma membrane"/>
    <property type="evidence" value="ECO:0007669"/>
    <property type="project" value="TreeGrafter"/>
</dbReference>
<dbReference type="GO" id="GO:0043709">
    <property type="term" value="P:cell adhesion involved in single-species biofilm formation"/>
    <property type="evidence" value="ECO:0007669"/>
    <property type="project" value="TreeGrafter"/>
</dbReference>
<accession>A0A1T4MRZ9</accession>
<gene>
    <name evidence="2" type="ORF">SAMN02745191_1385</name>
</gene>
<dbReference type="SUPFAM" id="SSF48452">
    <property type="entry name" value="TPR-like"/>
    <property type="match status" value="1"/>
</dbReference>
<dbReference type="InterPro" id="IPR050469">
    <property type="entry name" value="Diguanylate_Cyclase"/>
</dbReference>
<dbReference type="PANTHER" id="PTHR45138">
    <property type="entry name" value="REGULATORY COMPONENTS OF SENSORY TRANSDUCTION SYSTEM"/>
    <property type="match status" value="1"/>
</dbReference>
<dbReference type="NCBIfam" id="TIGR00254">
    <property type="entry name" value="GGDEF"/>
    <property type="match status" value="1"/>
</dbReference>
<dbReference type="SUPFAM" id="SSF55073">
    <property type="entry name" value="Nucleotide cyclase"/>
    <property type="match status" value="1"/>
</dbReference>
<protein>
    <submittedName>
        <fullName evidence="2">Diguanylate cyclase (GGDEF) domain-containing protein</fullName>
    </submittedName>
</protein>
<dbReference type="Gene3D" id="1.25.40.10">
    <property type="entry name" value="Tetratricopeptide repeat domain"/>
    <property type="match status" value="1"/>
</dbReference>
<evidence type="ECO:0000259" key="1">
    <source>
        <dbReference type="PROSITE" id="PS50887"/>
    </source>
</evidence>
<dbReference type="GO" id="GO:1902201">
    <property type="term" value="P:negative regulation of bacterial-type flagellum-dependent cell motility"/>
    <property type="evidence" value="ECO:0007669"/>
    <property type="project" value="TreeGrafter"/>
</dbReference>
<dbReference type="InterPro" id="IPR043128">
    <property type="entry name" value="Rev_trsase/Diguanyl_cyclase"/>
</dbReference>
<evidence type="ECO:0000313" key="2">
    <source>
        <dbReference type="EMBL" id="SJZ69829.1"/>
    </source>
</evidence>
<name>A0A1T4MRZ9_9FIRM</name>
<dbReference type="RefSeq" id="WP_078711787.1">
    <property type="nucleotide sequence ID" value="NZ_FUWY01000003.1"/>
</dbReference>
<organism evidence="2 3">
    <name type="scientific">Anaerorhabdus furcosa</name>
    <dbReference type="NCBI Taxonomy" id="118967"/>
    <lineage>
        <taxon>Bacteria</taxon>
        <taxon>Bacillati</taxon>
        <taxon>Bacillota</taxon>
        <taxon>Erysipelotrichia</taxon>
        <taxon>Erysipelotrichales</taxon>
        <taxon>Erysipelotrichaceae</taxon>
        <taxon>Anaerorhabdus</taxon>
    </lineage>
</organism>
<evidence type="ECO:0000313" key="3">
    <source>
        <dbReference type="Proteomes" id="UP000243297"/>
    </source>
</evidence>
<dbReference type="OrthoDB" id="1355702at2"/>
<dbReference type="CDD" id="cd01949">
    <property type="entry name" value="GGDEF"/>
    <property type="match status" value="1"/>
</dbReference>
<dbReference type="InterPro" id="IPR011990">
    <property type="entry name" value="TPR-like_helical_dom_sf"/>
</dbReference>
<feature type="domain" description="GGDEF" evidence="1">
    <location>
        <begin position="386"/>
        <end position="516"/>
    </location>
</feature>
<proteinExistence type="predicted"/>
<sequence length="516" mass="60835">MKFQSEKEYNEIIKILDFQLLEMDDKKIAALNHLKELAEKNNDSYIYAAYYFYHALSYPIDERIEITEKSLRLAETSGNVYIQVKSYNCLGIDYSEKADYIKSLQNYLKAYYLATKYEEYDLDWVVLNNIGNLFVWIEDYESGVSFIESAYNKYMSKKDKEPLMVMQLMINLIELHSFAHHFDKVDYWTSLEDNFFEYEGKEIVECMIQMNTIVKKQDVFTTDELVNEIERFTNKCESIDDFIYIFRMAIKILEIAVEKADEKACRHLIKMMHEKRNKSEIATFDLEFDSVLCLFDFKYENKTVDENFSNYYRNSKKAFMMLRNTYSKSLLVQIELEEEKETHKDTAEEKILLQKKLEIDPFTEIYNKIYVENKISEDLLKNSKAGHQVLFVIDIDYFKRVNDELGHDVGDSILLGVADVLRKYKQENYIVGRYGGDEFILYIKNAESNGMVKEIANKLLKETKAIKTSIVDMPHITFSIGIAVNNGEQKFDPLFKRADEALYQSKKNGRNQFTIV</sequence>